<keyword evidence="2" id="KW-0812">Transmembrane</keyword>
<sequence>MSLTLGRRAWSPDPQIYTRVILGLIIPGIVLTTALLALCGYAAWNPVSRRYLDRVSFRLLIYALIAHLFFGGLFTVGALTATPGWRCSLLSFTTNQSSLMFSAGMFFCIALNLPLVLAHNVNGQNMEKYYVIMTTLVCLICNLVPYASGNLGHVSSKGRGPVTLTRRQMGRRQRDVLTFWIMLFAVGEVCACLSIVGYLFAYVLNTRRFRMDTQTDSSEVSHRVASTIMMLRNIILRVGLYPVVSCLLNISAAAVDLHVSRNFTMKRFESAELEWRLNLADLAIYAVRPLIYGLLAATDPAFVRAIRALYRPEDESTTQSRPVPLGFLSTIIDLPPDETLSDYIGSQADKDDARGYISHVHAPKRAGQTSIVSGPDTDLEGRKEPPLEEGHDRSRLTMSATRSALSQTQQASIDLVYHI</sequence>
<evidence type="ECO:0000313" key="4">
    <source>
        <dbReference type="Proteomes" id="UP000620124"/>
    </source>
</evidence>
<organism evidence="3 4">
    <name type="scientific">Mycena venus</name>
    <dbReference type="NCBI Taxonomy" id="2733690"/>
    <lineage>
        <taxon>Eukaryota</taxon>
        <taxon>Fungi</taxon>
        <taxon>Dikarya</taxon>
        <taxon>Basidiomycota</taxon>
        <taxon>Agaricomycotina</taxon>
        <taxon>Agaricomycetes</taxon>
        <taxon>Agaricomycetidae</taxon>
        <taxon>Agaricales</taxon>
        <taxon>Marasmiineae</taxon>
        <taxon>Mycenaceae</taxon>
        <taxon>Mycena</taxon>
    </lineage>
</organism>
<dbReference type="AlphaFoldDB" id="A0A8H6X798"/>
<evidence type="ECO:0000313" key="3">
    <source>
        <dbReference type="EMBL" id="KAF7335738.1"/>
    </source>
</evidence>
<feature type="compositionally biased region" description="Basic and acidic residues" evidence="1">
    <location>
        <begin position="379"/>
        <end position="395"/>
    </location>
</feature>
<feature type="transmembrane region" description="Helical" evidence="2">
    <location>
        <begin position="56"/>
        <end position="79"/>
    </location>
</feature>
<gene>
    <name evidence="3" type="ORF">MVEN_02229500</name>
</gene>
<dbReference type="Proteomes" id="UP000620124">
    <property type="component" value="Unassembled WGS sequence"/>
</dbReference>
<feature type="transmembrane region" description="Helical" evidence="2">
    <location>
        <begin position="129"/>
        <end position="147"/>
    </location>
</feature>
<dbReference type="OrthoDB" id="3251871at2759"/>
<proteinExistence type="predicted"/>
<accession>A0A8H6X798</accession>
<comment type="caution">
    <text evidence="3">The sequence shown here is derived from an EMBL/GenBank/DDBJ whole genome shotgun (WGS) entry which is preliminary data.</text>
</comment>
<keyword evidence="2" id="KW-1133">Transmembrane helix</keyword>
<feature type="transmembrane region" description="Helical" evidence="2">
    <location>
        <begin position="234"/>
        <end position="255"/>
    </location>
</feature>
<feature type="region of interest" description="Disordered" evidence="1">
    <location>
        <begin position="364"/>
        <end position="405"/>
    </location>
</feature>
<feature type="transmembrane region" description="Helical" evidence="2">
    <location>
        <begin position="179"/>
        <end position="204"/>
    </location>
</feature>
<protein>
    <submittedName>
        <fullName evidence="3">Uncharacterized protein</fullName>
    </submittedName>
</protein>
<keyword evidence="2" id="KW-0472">Membrane</keyword>
<dbReference type="EMBL" id="JACAZI010000024">
    <property type="protein sequence ID" value="KAF7335738.1"/>
    <property type="molecule type" value="Genomic_DNA"/>
</dbReference>
<evidence type="ECO:0000256" key="2">
    <source>
        <dbReference type="SAM" id="Phobius"/>
    </source>
</evidence>
<keyword evidence="4" id="KW-1185">Reference proteome</keyword>
<reference evidence="3" key="1">
    <citation type="submission" date="2020-05" db="EMBL/GenBank/DDBJ databases">
        <title>Mycena genomes resolve the evolution of fungal bioluminescence.</title>
        <authorList>
            <person name="Tsai I.J."/>
        </authorList>
    </citation>
    <scope>NUCLEOTIDE SEQUENCE</scope>
    <source>
        <strain evidence="3">CCC161011</strain>
    </source>
</reference>
<feature type="transmembrane region" description="Helical" evidence="2">
    <location>
        <begin position="20"/>
        <end position="44"/>
    </location>
</feature>
<feature type="transmembrane region" description="Helical" evidence="2">
    <location>
        <begin position="99"/>
        <end position="117"/>
    </location>
</feature>
<name>A0A8H6X798_9AGAR</name>
<evidence type="ECO:0000256" key="1">
    <source>
        <dbReference type="SAM" id="MobiDB-lite"/>
    </source>
</evidence>
<feature type="compositionally biased region" description="Polar residues" evidence="1">
    <location>
        <begin position="396"/>
        <end position="405"/>
    </location>
</feature>